<dbReference type="AlphaFoldDB" id="A0A225DRN8"/>
<accession>A0A225DRN8</accession>
<dbReference type="Proteomes" id="UP000214646">
    <property type="component" value="Unassembled WGS sequence"/>
</dbReference>
<organism evidence="2 3">
    <name type="scientific">Fimbriiglobus ruber</name>
    <dbReference type="NCBI Taxonomy" id="1908690"/>
    <lineage>
        <taxon>Bacteria</taxon>
        <taxon>Pseudomonadati</taxon>
        <taxon>Planctomycetota</taxon>
        <taxon>Planctomycetia</taxon>
        <taxon>Gemmatales</taxon>
        <taxon>Gemmataceae</taxon>
        <taxon>Fimbriiglobus</taxon>
    </lineage>
</organism>
<keyword evidence="3" id="KW-1185">Reference proteome</keyword>
<sequence>MTLVSFAAVAARARASGDDRQPGAPKVVRQSSLVRDARPT</sequence>
<comment type="caution">
    <text evidence="2">The sequence shown here is derived from an EMBL/GenBank/DDBJ whole genome shotgun (WGS) entry which is preliminary data.</text>
</comment>
<evidence type="ECO:0000313" key="3">
    <source>
        <dbReference type="Proteomes" id="UP000214646"/>
    </source>
</evidence>
<feature type="region of interest" description="Disordered" evidence="1">
    <location>
        <begin position="12"/>
        <end position="40"/>
    </location>
</feature>
<name>A0A225DRN8_9BACT</name>
<dbReference type="EMBL" id="NIDE01000008">
    <property type="protein sequence ID" value="OWK40236.1"/>
    <property type="molecule type" value="Genomic_DNA"/>
</dbReference>
<evidence type="ECO:0000313" key="2">
    <source>
        <dbReference type="EMBL" id="OWK40236.1"/>
    </source>
</evidence>
<gene>
    <name evidence="2" type="ORF">FRUB_05155</name>
</gene>
<reference evidence="3" key="1">
    <citation type="submission" date="2017-06" db="EMBL/GenBank/DDBJ databases">
        <title>Genome analysis of Fimbriiglobus ruber SP5, the first member of the order Planctomycetales with confirmed chitinolytic capability.</title>
        <authorList>
            <person name="Ravin N.V."/>
            <person name="Rakitin A.L."/>
            <person name="Ivanova A.A."/>
            <person name="Beletsky A.V."/>
            <person name="Kulichevskaya I.S."/>
            <person name="Mardanov A.V."/>
            <person name="Dedysh S.N."/>
        </authorList>
    </citation>
    <scope>NUCLEOTIDE SEQUENCE [LARGE SCALE GENOMIC DNA]</scope>
    <source>
        <strain evidence="3">SP5</strain>
    </source>
</reference>
<proteinExistence type="predicted"/>
<evidence type="ECO:0000256" key="1">
    <source>
        <dbReference type="SAM" id="MobiDB-lite"/>
    </source>
</evidence>
<protein>
    <submittedName>
        <fullName evidence="2">Uncharacterized protein</fullName>
    </submittedName>
</protein>